<protein>
    <submittedName>
        <fullName evidence="1">Uncharacterized protein</fullName>
    </submittedName>
</protein>
<evidence type="ECO:0000313" key="2">
    <source>
        <dbReference type="Proteomes" id="UP000191691"/>
    </source>
</evidence>
<gene>
    <name evidence="1" type="ORF">PENNAL_c0607G11838</name>
</gene>
<dbReference type="AlphaFoldDB" id="A0A1V6VBA7"/>
<dbReference type="EMBL" id="MOOB01000607">
    <property type="protein sequence ID" value="OQE47779.1"/>
    <property type="molecule type" value="Genomic_DNA"/>
</dbReference>
<proteinExistence type="predicted"/>
<comment type="caution">
    <text evidence="1">The sequence shown here is derived from an EMBL/GenBank/DDBJ whole genome shotgun (WGS) entry which is preliminary data.</text>
</comment>
<evidence type="ECO:0000313" key="1">
    <source>
        <dbReference type="EMBL" id="OQE47779.1"/>
    </source>
</evidence>
<name>A0A1V6VBA7_PENNA</name>
<accession>A0A1V6VBA7</accession>
<sequence length="43" mass="5060">MSDQIQTQESQILDAVEVYHTLEKPNIAKLAREFEVPYQRLRA</sequence>
<keyword evidence="2" id="KW-1185">Reference proteome</keyword>
<feature type="non-terminal residue" evidence="1">
    <location>
        <position position="43"/>
    </location>
</feature>
<organism evidence="1 2">
    <name type="scientific">Penicillium nalgiovense</name>
    <dbReference type="NCBI Taxonomy" id="60175"/>
    <lineage>
        <taxon>Eukaryota</taxon>
        <taxon>Fungi</taxon>
        <taxon>Dikarya</taxon>
        <taxon>Ascomycota</taxon>
        <taxon>Pezizomycotina</taxon>
        <taxon>Eurotiomycetes</taxon>
        <taxon>Eurotiomycetidae</taxon>
        <taxon>Eurotiales</taxon>
        <taxon>Aspergillaceae</taxon>
        <taxon>Penicillium</taxon>
    </lineage>
</organism>
<dbReference type="Proteomes" id="UP000191691">
    <property type="component" value="Unassembled WGS sequence"/>
</dbReference>
<reference evidence="2" key="1">
    <citation type="journal article" date="2017" name="Nat. Microbiol.">
        <title>Global analysis of biosynthetic gene clusters reveals vast potential of secondary metabolite production in Penicillium species.</title>
        <authorList>
            <person name="Nielsen J.C."/>
            <person name="Grijseels S."/>
            <person name="Prigent S."/>
            <person name="Ji B."/>
            <person name="Dainat J."/>
            <person name="Nielsen K.F."/>
            <person name="Frisvad J.C."/>
            <person name="Workman M."/>
            <person name="Nielsen J."/>
        </authorList>
    </citation>
    <scope>NUCLEOTIDE SEQUENCE [LARGE SCALE GENOMIC DNA]</scope>
    <source>
        <strain evidence="2">IBT 13039</strain>
    </source>
</reference>